<evidence type="ECO:0000313" key="2">
    <source>
        <dbReference type="EMBL" id="VDP94729.1"/>
    </source>
</evidence>
<keyword evidence="3" id="KW-1185">Reference proteome</keyword>
<accession>A0A3P8LCP3</accession>
<reference evidence="2 3" key="1">
    <citation type="submission" date="2018-11" db="EMBL/GenBank/DDBJ databases">
        <authorList>
            <consortium name="Pathogen Informatics"/>
        </authorList>
    </citation>
    <scope>NUCLEOTIDE SEQUENCE [LARGE SCALE GENOMIC DNA]</scope>
    <source>
        <strain evidence="2 3">Egypt</strain>
    </source>
</reference>
<feature type="region of interest" description="Disordered" evidence="1">
    <location>
        <begin position="1"/>
        <end position="20"/>
    </location>
</feature>
<organism evidence="2 3">
    <name type="scientific">Echinostoma caproni</name>
    <dbReference type="NCBI Taxonomy" id="27848"/>
    <lineage>
        <taxon>Eukaryota</taxon>
        <taxon>Metazoa</taxon>
        <taxon>Spiralia</taxon>
        <taxon>Lophotrochozoa</taxon>
        <taxon>Platyhelminthes</taxon>
        <taxon>Trematoda</taxon>
        <taxon>Digenea</taxon>
        <taxon>Plagiorchiida</taxon>
        <taxon>Echinostomata</taxon>
        <taxon>Echinostomatoidea</taxon>
        <taxon>Echinostomatidae</taxon>
        <taxon>Echinostoma</taxon>
    </lineage>
</organism>
<name>A0A3P8LCP3_9TREM</name>
<feature type="compositionally biased region" description="Polar residues" evidence="1">
    <location>
        <begin position="50"/>
        <end position="66"/>
    </location>
</feature>
<sequence length="114" mass="12165">MSDDSSSSLDVAAGSEGADTSLASDLARTAAKDCAVDNVDRLFRAMDQARQVQEKQLGTGPSSTSRYPEYGPEDTVSSSGFFSGSDVSGWQTSTERMRIRMRDTSSVMLPPGMI</sequence>
<dbReference type="EMBL" id="UZAN01069299">
    <property type="protein sequence ID" value="VDP94729.1"/>
    <property type="molecule type" value="Genomic_DNA"/>
</dbReference>
<feature type="compositionally biased region" description="Low complexity" evidence="1">
    <location>
        <begin position="76"/>
        <end position="89"/>
    </location>
</feature>
<proteinExistence type="predicted"/>
<dbReference type="Proteomes" id="UP000272942">
    <property type="component" value="Unassembled WGS sequence"/>
</dbReference>
<dbReference type="AlphaFoldDB" id="A0A3P8LCP3"/>
<evidence type="ECO:0000256" key="1">
    <source>
        <dbReference type="SAM" id="MobiDB-lite"/>
    </source>
</evidence>
<protein>
    <submittedName>
        <fullName evidence="2">Uncharacterized protein</fullName>
    </submittedName>
</protein>
<gene>
    <name evidence="2" type="ORF">ECPE_LOCUS17437</name>
</gene>
<feature type="region of interest" description="Disordered" evidence="1">
    <location>
        <begin position="50"/>
        <end position="114"/>
    </location>
</feature>
<evidence type="ECO:0000313" key="3">
    <source>
        <dbReference type="Proteomes" id="UP000272942"/>
    </source>
</evidence>